<evidence type="ECO:0000256" key="11">
    <source>
        <dbReference type="ARBA" id="ARBA00022989"/>
    </source>
</evidence>
<evidence type="ECO:0000256" key="16">
    <source>
        <dbReference type="ARBA" id="ARBA00032888"/>
    </source>
</evidence>
<evidence type="ECO:0000256" key="3">
    <source>
        <dbReference type="ARBA" id="ARBA00004927"/>
    </source>
</evidence>
<comment type="caution">
    <text evidence="18">The sequence shown here is derived from an EMBL/GenBank/DDBJ whole genome shotgun (WGS) entry which is preliminary data.</text>
</comment>
<evidence type="ECO:0000313" key="18">
    <source>
        <dbReference type="EMBL" id="RMB82302.1"/>
    </source>
</evidence>
<comment type="subcellular location">
    <subcellularLocation>
        <location evidence="2">Cell membrane</location>
        <topology evidence="2">Single-pass membrane protein</topology>
    </subcellularLocation>
</comment>
<dbReference type="EMBL" id="PENI01000023">
    <property type="protein sequence ID" value="RMB82302.1"/>
    <property type="molecule type" value="Genomic_DNA"/>
</dbReference>
<keyword evidence="14" id="KW-0594">Phospholipid biosynthesis</keyword>
<evidence type="ECO:0000256" key="4">
    <source>
        <dbReference type="ARBA" id="ARBA00005189"/>
    </source>
</evidence>
<accession>A0A3M0I283</accession>
<dbReference type="RefSeq" id="WP_121892822.1">
    <property type="nucleotide sequence ID" value="NZ_PENI01000023.1"/>
</dbReference>
<dbReference type="GO" id="GO:0046342">
    <property type="term" value="P:CDP-diacylglycerol catabolic process"/>
    <property type="evidence" value="ECO:0007669"/>
    <property type="project" value="UniProtKB-UniPathway"/>
</dbReference>
<dbReference type="Proteomes" id="UP000270471">
    <property type="component" value="Unassembled WGS sequence"/>
</dbReference>
<dbReference type="AlphaFoldDB" id="A0A3M0I283"/>
<comment type="catalytic activity">
    <reaction evidence="1">
        <text>a CDP-1,2-diacyl-sn-glycerol + H2O = a 1,2-diacyl-sn-glycero-3-phosphate + CMP + 2 H(+)</text>
        <dbReference type="Rhea" id="RHEA:15221"/>
        <dbReference type="ChEBI" id="CHEBI:15377"/>
        <dbReference type="ChEBI" id="CHEBI:15378"/>
        <dbReference type="ChEBI" id="CHEBI:58332"/>
        <dbReference type="ChEBI" id="CHEBI:58608"/>
        <dbReference type="ChEBI" id="CHEBI:60377"/>
        <dbReference type="EC" id="3.6.1.26"/>
    </reaction>
</comment>
<evidence type="ECO:0000256" key="13">
    <source>
        <dbReference type="ARBA" id="ARBA00023136"/>
    </source>
</evidence>
<evidence type="ECO:0000256" key="9">
    <source>
        <dbReference type="ARBA" id="ARBA00022692"/>
    </source>
</evidence>
<keyword evidence="7" id="KW-1003">Cell membrane</keyword>
<name>A0A3M0I283_9ACTN</name>
<evidence type="ECO:0000256" key="1">
    <source>
        <dbReference type="ARBA" id="ARBA00001007"/>
    </source>
</evidence>
<dbReference type="InterPro" id="IPR036265">
    <property type="entry name" value="HIT-like_sf"/>
</dbReference>
<evidence type="ECO:0000313" key="19">
    <source>
        <dbReference type="Proteomes" id="UP000270471"/>
    </source>
</evidence>
<keyword evidence="13" id="KW-0472">Membrane</keyword>
<dbReference type="Pfam" id="PF02611">
    <property type="entry name" value="CDH"/>
    <property type="match status" value="1"/>
</dbReference>
<keyword evidence="8" id="KW-0444">Lipid biosynthesis</keyword>
<organism evidence="18 19">
    <name type="scientific">Streptomyces shenzhenensis</name>
    <dbReference type="NCBI Taxonomy" id="943815"/>
    <lineage>
        <taxon>Bacteria</taxon>
        <taxon>Bacillati</taxon>
        <taxon>Actinomycetota</taxon>
        <taxon>Actinomycetes</taxon>
        <taxon>Kitasatosporales</taxon>
        <taxon>Streptomycetaceae</taxon>
        <taxon>Streptomyces</taxon>
    </lineage>
</organism>
<dbReference type="Gene3D" id="3.30.428.30">
    <property type="entry name" value="HIT family - CDH-like"/>
    <property type="match status" value="1"/>
</dbReference>
<protein>
    <recommendedName>
        <fullName evidence="6">CDP-diacylglycerol diphosphatase</fullName>
        <ecNumber evidence="6">3.6.1.26</ecNumber>
    </recommendedName>
    <alternativeName>
        <fullName evidence="16">CDP-diacylglycerol phosphatidylhydrolase</fullName>
    </alternativeName>
    <alternativeName>
        <fullName evidence="17">CDP-diglyceride hydrolase</fullName>
    </alternativeName>
</protein>
<evidence type="ECO:0000256" key="5">
    <source>
        <dbReference type="ARBA" id="ARBA00006435"/>
    </source>
</evidence>
<comment type="pathway">
    <text evidence="3">Phospholipid metabolism; CDP-diacylglycerol degradation; phosphatidate from CDP-diacylglycerol: step 1/1.</text>
</comment>
<dbReference type="GO" id="GO:0008715">
    <property type="term" value="F:CDP-diacylglycerol diphosphatase activity"/>
    <property type="evidence" value="ECO:0007669"/>
    <property type="project" value="UniProtKB-EC"/>
</dbReference>
<dbReference type="GO" id="GO:0005886">
    <property type="term" value="C:plasma membrane"/>
    <property type="evidence" value="ECO:0007669"/>
    <property type="project" value="UniProtKB-SubCell"/>
</dbReference>
<dbReference type="GO" id="GO:0008654">
    <property type="term" value="P:phospholipid biosynthetic process"/>
    <property type="evidence" value="ECO:0007669"/>
    <property type="project" value="UniProtKB-KW"/>
</dbReference>
<comment type="similarity">
    <text evidence="5">Belongs to the Cdh family.</text>
</comment>
<keyword evidence="11" id="KW-1133">Transmembrane helix</keyword>
<evidence type="ECO:0000256" key="2">
    <source>
        <dbReference type="ARBA" id="ARBA00004162"/>
    </source>
</evidence>
<proteinExistence type="inferred from homology"/>
<dbReference type="UniPathway" id="UPA00609">
    <property type="reaction ID" value="UER00664"/>
</dbReference>
<evidence type="ECO:0000256" key="7">
    <source>
        <dbReference type="ARBA" id="ARBA00022475"/>
    </source>
</evidence>
<dbReference type="InterPro" id="IPR003763">
    <property type="entry name" value="CDP-diacylglyc_Pase"/>
</dbReference>
<evidence type="ECO:0000256" key="6">
    <source>
        <dbReference type="ARBA" id="ARBA00012375"/>
    </source>
</evidence>
<evidence type="ECO:0000256" key="15">
    <source>
        <dbReference type="ARBA" id="ARBA00023264"/>
    </source>
</evidence>
<keyword evidence="9" id="KW-0812">Transmembrane</keyword>
<keyword evidence="15" id="KW-1208">Phospholipid metabolism</keyword>
<sequence>MSGNGWDNHAGAPVTPDCGSPKDGEGLWLWLQVQHWAPIKAGPCNPCIEVDTTNKWALWNDGTIGGKQLYLLIPTDRKKGIECQDIWEHRDPNYWVGAWTYVTKHMSPLSIGLGVNSQYARKEDQLHIHMAEFEGDAKKYLDNNFNKVAMKPDDWPNKILSVPGRKDTQTPPQPQVRSYRVLFVKSLAADNLFYLLRQMVPANQMGNQTMIVIPTSAPQPLGFYVLNSETTLDQNKGTSTCDLLLACK</sequence>
<keyword evidence="10" id="KW-0378">Hydrolase</keyword>
<evidence type="ECO:0000256" key="14">
    <source>
        <dbReference type="ARBA" id="ARBA00023209"/>
    </source>
</evidence>
<evidence type="ECO:0000256" key="12">
    <source>
        <dbReference type="ARBA" id="ARBA00023098"/>
    </source>
</evidence>
<gene>
    <name evidence="18" type="ORF">CTZ28_29615</name>
</gene>
<keyword evidence="12" id="KW-0443">Lipid metabolism</keyword>
<comment type="pathway">
    <text evidence="4">Lipid metabolism.</text>
</comment>
<evidence type="ECO:0000256" key="8">
    <source>
        <dbReference type="ARBA" id="ARBA00022516"/>
    </source>
</evidence>
<dbReference type="OrthoDB" id="481399at2"/>
<evidence type="ECO:0000256" key="17">
    <source>
        <dbReference type="ARBA" id="ARBA00032892"/>
    </source>
</evidence>
<dbReference type="SUPFAM" id="SSF54197">
    <property type="entry name" value="HIT-like"/>
    <property type="match status" value="1"/>
</dbReference>
<evidence type="ECO:0000256" key="10">
    <source>
        <dbReference type="ARBA" id="ARBA00022801"/>
    </source>
</evidence>
<reference evidence="18 19" key="1">
    <citation type="submission" date="2017-11" db="EMBL/GenBank/DDBJ databases">
        <title>Draft genome of actinobacteria isolated from guarana (Paullinia cupana (Mart.) Ducke.</title>
        <authorList>
            <person name="Siqueira K.A."/>
            <person name="Liotti R.G."/>
            <person name="Mendes T.A.O."/>
            <person name="Soares M.A."/>
        </authorList>
    </citation>
    <scope>NUCLEOTIDE SEQUENCE [LARGE SCALE GENOMIC DNA]</scope>
    <source>
        <strain evidence="18 19">193</strain>
    </source>
</reference>
<dbReference type="EC" id="3.6.1.26" evidence="6"/>
<keyword evidence="19" id="KW-1185">Reference proteome</keyword>